<dbReference type="InterPro" id="IPR020069">
    <property type="entry name" value="Ribosomal_bL9_C"/>
</dbReference>
<keyword evidence="2 7" id="KW-0699">rRNA-binding</keyword>
<dbReference type="Proteomes" id="UP000824118">
    <property type="component" value="Unassembled WGS sequence"/>
</dbReference>
<organism evidence="9 10">
    <name type="scientific">Candidatus Limousia pullorum</name>
    <dbReference type="NCBI Taxonomy" id="2840860"/>
    <lineage>
        <taxon>Bacteria</taxon>
        <taxon>Bacillati</taxon>
        <taxon>Bacillota</taxon>
        <taxon>Clostridia</taxon>
        <taxon>Eubacteriales</taxon>
        <taxon>Oscillospiraceae</taxon>
        <taxon>Oscillospiraceae incertae sedis</taxon>
        <taxon>Candidatus Limousia</taxon>
    </lineage>
</organism>
<evidence type="ECO:0000256" key="7">
    <source>
        <dbReference type="HAMAP-Rule" id="MF_00503"/>
    </source>
</evidence>
<evidence type="ECO:0000256" key="3">
    <source>
        <dbReference type="ARBA" id="ARBA00022884"/>
    </source>
</evidence>
<dbReference type="InterPro" id="IPR000244">
    <property type="entry name" value="Ribosomal_bL9"/>
</dbReference>
<evidence type="ECO:0000259" key="8">
    <source>
        <dbReference type="PROSITE" id="PS00651"/>
    </source>
</evidence>
<dbReference type="InterPro" id="IPR020070">
    <property type="entry name" value="Ribosomal_bL9_N"/>
</dbReference>
<dbReference type="PANTHER" id="PTHR21368">
    <property type="entry name" value="50S RIBOSOMAL PROTEIN L9"/>
    <property type="match status" value="1"/>
</dbReference>
<reference evidence="9" key="2">
    <citation type="journal article" date="2021" name="PeerJ">
        <title>Extensive microbial diversity within the chicken gut microbiome revealed by metagenomics and culture.</title>
        <authorList>
            <person name="Gilroy R."/>
            <person name="Ravi A."/>
            <person name="Getino M."/>
            <person name="Pursley I."/>
            <person name="Horton D.L."/>
            <person name="Alikhan N.F."/>
            <person name="Baker D."/>
            <person name="Gharbi K."/>
            <person name="Hall N."/>
            <person name="Watson M."/>
            <person name="Adriaenssens E.M."/>
            <person name="Foster-Nyarko E."/>
            <person name="Jarju S."/>
            <person name="Secka A."/>
            <person name="Antonio M."/>
            <person name="Oren A."/>
            <person name="Chaudhuri R.R."/>
            <person name="La Ragione R."/>
            <person name="Hildebrand F."/>
            <person name="Pallen M.J."/>
        </authorList>
    </citation>
    <scope>NUCLEOTIDE SEQUENCE</scope>
    <source>
        <strain evidence="9">ChiGjej1B1-1684</strain>
    </source>
</reference>
<dbReference type="InterPro" id="IPR009027">
    <property type="entry name" value="Ribosomal_bL9/RNase_H1_N"/>
</dbReference>
<name>A0A9D1LXZ9_9FIRM</name>
<dbReference type="Gene3D" id="3.10.430.100">
    <property type="entry name" value="Ribosomal protein L9, C-terminal domain"/>
    <property type="match status" value="1"/>
</dbReference>
<dbReference type="NCBIfam" id="TIGR00158">
    <property type="entry name" value="L9"/>
    <property type="match status" value="1"/>
</dbReference>
<dbReference type="HAMAP" id="MF_00503">
    <property type="entry name" value="Ribosomal_bL9"/>
    <property type="match status" value="1"/>
</dbReference>
<dbReference type="SUPFAM" id="SSF55658">
    <property type="entry name" value="L9 N-domain-like"/>
    <property type="match status" value="1"/>
</dbReference>
<sequence length="148" mass="16197">MKVILLQDVKSLGKKGELVKASDGYARNFLFPKGLAKEANAQAMNELKNAENSKQYKIETDIKKANEAKAMLEGETFKMTAKAGNGGRLFGSVTPKEISAEIKKQKGIDVDKRKITLDADIKAFGTYNAEIKLYNGIIAKVKVQVSEA</sequence>
<dbReference type="GO" id="GO:0005840">
    <property type="term" value="C:ribosome"/>
    <property type="evidence" value="ECO:0007669"/>
    <property type="project" value="UniProtKB-KW"/>
</dbReference>
<keyword evidence="3 7" id="KW-0694">RNA-binding</keyword>
<reference evidence="9" key="1">
    <citation type="submission" date="2020-10" db="EMBL/GenBank/DDBJ databases">
        <authorList>
            <person name="Gilroy R."/>
        </authorList>
    </citation>
    <scope>NUCLEOTIDE SEQUENCE</scope>
    <source>
        <strain evidence="9">ChiGjej1B1-1684</strain>
    </source>
</reference>
<dbReference type="InterPro" id="IPR036935">
    <property type="entry name" value="Ribosomal_bL9_N_sf"/>
</dbReference>
<evidence type="ECO:0000313" key="9">
    <source>
        <dbReference type="EMBL" id="HIU50049.1"/>
    </source>
</evidence>
<dbReference type="Pfam" id="PF01281">
    <property type="entry name" value="Ribosomal_L9_N"/>
    <property type="match status" value="1"/>
</dbReference>
<evidence type="ECO:0000256" key="2">
    <source>
        <dbReference type="ARBA" id="ARBA00022730"/>
    </source>
</evidence>
<keyword evidence="4 7" id="KW-0689">Ribosomal protein</keyword>
<comment type="caution">
    <text evidence="9">The sequence shown here is derived from an EMBL/GenBank/DDBJ whole genome shotgun (WGS) entry which is preliminary data.</text>
</comment>
<evidence type="ECO:0000256" key="4">
    <source>
        <dbReference type="ARBA" id="ARBA00022980"/>
    </source>
</evidence>
<dbReference type="GO" id="GO:0003735">
    <property type="term" value="F:structural constituent of ribosome"/>
    <property type="evidence" value="ECO:0007669"/>
    <property type="project" value="InterPro"/>
</dbReference>
<feature type="domain" description="Ribosomal protein L9" evidence="8">
    <location>
        <begin position="13"/>
        <end position="40"/>
    </location>
</feature>
<comment type="similarity">
    <text evidence="1 7">Belongs to the bacterial ribosomal protein bL9 family.</text>
</comment>
<gene>
    <name evidence="7" type="primary">rplI</name>
    <name evidence="9" type="ORF">IAD22_03445</name>
</gene>
<dbReference type="GO" id="GO:1990904">
    <property type="term" value="C:ribonucleoprotein complex"/>
    <property type="evidence" value="ECO:0007669"/>
    <property type="project" value="UniProtKB-KW"/>
</dbReference>
<evidence type="ECO:0000256" key="6">
    <source>
        <dbReference type="ARBA" id="ARBA00035292"/>
    </source>
</evidence>
<dbReference type="InterPro" id="IPR036791">
    <property type="entry name" value="Ribosomal_bL9_C_sf"/>
</dbReference>
<comment type="function">
    <text evidence="7">Binds to the 23S rRNA.</text>
</comment>
<dbReference type="SUPFAM" id="SSF55653">
    <property type="entry name" value="Ribosomal protein L9 C-domain"/>
    <property type="match status" value="1"/>
</dbReference>
<evidence type="ECO:0000256" key="1">
    <source>
        <dbReference type="ARBA" id="ARBA00010605"/>
    </source>
</evidence>
<dbReference type="Gene3D" id="3.40.5.10">
    <property type="entry name" value="Ribosomal protein L9, N-terminal domain"/>
    <property type="match status" value="1"/>
</dbReference>
<dbReference type="Pfam" id="PF03948">
    <property type="entry name" value="Ribosomal_L9_C"/>
    <property type="match status" value="1"/>
</dbReference>
<dbReference type="GO" id="GO:0019843">
    <property type="term" value="F:rRNA binding"/>
    <property type="evidence" value="ECO:0007669"/>
    <property type="project" value="UniProtKB-UniRule"/>
</dbReference>
<dbReference type="FunFam" id="3.40.5.10:FF:000002">
    <property type="entry name" value="50S ribosomal protein L9"/>
    <property type="match status" value="1"/>
</dbReference>
<dbReference type="EMBL" id="DVNG01000047">
    <property type="protein sequence ID" value="HIU50049.1"/>
    <property type="molecule type" value="Genomic_DNA"/>
</dbReference>
<dbReference type="GO" id="GO:0006412">
    <property type="term" value="P:translation"/>
    <property type="evidence" value="ECO:0007669"/>
    <property type="project" value="UniProtKB-UniRule"/>
</dbReference>
<dbReference type="AlphaFoldDB" id="A0A9D1LXZ9"/>
<accession>A0A9D1LXZ9</accession>
<dbReference type="PROSITE" id="PS00651">
    <property type="entry name" value="RIBOSOMAL_L9"/>
    <property type="match status" value="1"/>
</dbReference>
<proteinExistence type="inferred from homology"/>
<evidence type="ECO:0000313" key="10">
    <source>
        <dbReference type="Proteomes" id="UP000824118"/>
    </source>
</evidence>
<keyword evidence="5 7" id="KW-0687">Ribonucleoprotein</keyword>
<evidence type="ECO:0000256" key="5">
    <source>
        <dbReference type="ARBA" id="ARBA00023274"/>
    </source>
</evidence>
<dbReference type="InterPro" id="IPR020594">
    <property type="entry name" value="Ribosomal_bL9_bac/chp"/>
</dbReference>
<protein>
    <recommendedName>
        <fullName evidence="6 7">Large ribosomal subunit protein bL9</fullName>
    </recommendedName>
</protein>